<keyword evidence="2" id="KW-0472">Membrane</keyword>
<dbReference type="AlphaFoldDB" id="A0A8H3G9B0"/>
<keyword evidence="2" id="KW-1133">Transmembrane helix</keyword>
<protein>
    <submittedName>
        <fullName evidence="3">Uncharacterized protein</fullName>
    </submittedName>
</protein>
<feature type="compositionally biased region" description="Polar residues" evidence="1">
    <location>
        <begin position="535"/>
        <end position="557"/>
    </location>
</feature>
<organism evidence="3 4">
    <name type="scientific">Heterodermia speciosa</name>
    <dbReference type="NCBI Taxonomy" id="116794"/>
    <lineage>
        <taxon>Eukaryota</taxon>
        <taxon>Fungi</taxon>
        <taxon>Dikarya</taxon>
        <taxon>Ascomycota</taxon>
        <taxon>Pezizomycotina</taxon>
        <taxon>Lecanoromycetes</taxon>
        <taxon>OSLEUM clade</taxon>
        <taxon>Lecanoromycetidae</taxon>
        <taxon>Caliciales</taxon>
        <taxon>Physciaceae</taxon>
        <taxon>Heterodermia</taxon>
    </lineage>
</organism>
<feature type="compositionally biased region" description="Basic and acidic residues" evidence="1">
    <location>
        <begin position="652"/>
        <end position="668"/>
    </location>
</feature>
<name>A0A8H3G9B0_9LECA</name>
<dbReference type="EMBL" id="CAJPDS010000082">
    <property type="protein sequence ID" value="CAF9935331.1"/>
    <property type="molecule type" value="Genomic_DNA"/>
</dbReference>
<feature type="transmembrane region" description="Helical" evidence="2">
    <location>
        <begin position="26"/>
        <end position="49"/>
    </location>
</feature>
<feature type="region of interest" description="Disordered" evidence="1">
    <location>
        <begin position="291"/>
        <end position="328"/>
    </location>
</feature>
<gene>
    <name evidence="3" type="ORF">HETSPECPRED_009748</name>
</gene>
<evidence type="ECO:0000313" key="4">
    <source>
        <dbReference type="Proteomes" id="UP000664521"/>
    </source>
</evidence>
<feature type="compositionally biased region" description="Polar residues" evidence="1">
    <location>
        <begin position="447"/>
        <end position="457"/>
    </location>
</feature>
<evidence type="ECO:0000256" key="2">
    <source>
        <dbReference type="SAM" id="Phobius"/>
    </source>
</evidence>
<feature type="compositionally biased region" description="Polar residues" evidence="1">
    <location>
        <begin position="255"/>
        <end position="266"/>
    </location>
</feature>
<feature type="compositionally biased region" description="Polar residues" evidence="1">
    <location>
        <begin position="307"/>
        <end position="321"/>
    </location>
</feature>
<proteinExistence type="predicted"/>
<feature type="region of interest" description="Disordered" evidence="1">
    <location>
        <begin position="230"/>
        <end position="266"/>
    </location>
</feature>
<feature type="region of interest" description="Disordered" evidence="1">
    <location>
        <begin position="438"/>
        <end position="457"/>
    </location>
</feature>
<feature type="region of interest" description="Disordered" evidence="1">
    <location>
        <begin position="630"/>
        <end position="679"/>
    </location>
</feature>
<keyword evidence="2" id="KW-0812">Transmembrane</keyword>
<keyword evidence="4" id="KW-1185">Reference proteome</keyword>
<feature type="region of interest" description="Disordered" evidence="1">
    <location>
        <begin position="533"/>
        <end position="583"/>
    </location>
</feature>
<evidence type="ECO:0000313" key="3">
    <source>
        <dbReference type="EMBL" id="CAF9935331.1"/>
    </source>
</evidence>
<evidence type="ECO:0000256" key="1">
    <source>
        <dbReference type="SAM" id="MobiDB-lite"/>
    </source>
</evidence>
<feature type="compositionally biased region" description="Polar residues" evidence="1">
    <location>
        <begin position="233"/>
        <end position="244"/>
    </location>
</feature>
<comment type="caution">
    <text evidence="3">The sequence shown here is derived from an EMBL/GenBank/DDBJ whole genome shotgun (WGS) entry which is preliminary data.</text>
</comment>
<accession>A0A8H3G9B0</accession>
<dbReference type="Proteomes" id="UP000664521">
    <property type="component" value="Unassembled WGS sequence"/>
</dbReference>
<sequence>MYIQRKNPDSSPNATRLDRWIRGEGATFGIISLCALLGFLFFGALVLVVRNWGWWHIRDFERRRRYVKTWHGWVDKQKHEERLRRHQERRVDMRGTFRWKTTRANMAWMFWDPSSSKEQLYMKLRQSKMLNWLPSWMRSWPPGASKPDFPFDVPQGMQKTRADSRTQDLELGTVNHPSHRRRDDFQGGAVAQVDGPPSDIAQVDGPHSDTAQVDAPHSHINTVRSVRLRSEAIPNSSEAQNAASATVRRRRGDTIDSTAWHANSSETSRATVTQFFMPVHGFRTPVWAENLFGQHSPGKPNLKPSKHQSSATVTPIPSDQDQAPLPGRDTLRQERNAARRVIQSSPTPMQPLAASALHDFRSSTVLSTSIEFESLFAYIDRGSRYGRFGTTNPPRRLVDIDSVKRIDVPMQSQSLTQRPQKHRRPSIGNLFPSLRRHLSRAHKAPTAPQSAQDVQNPGSSLIFPSANPPEEYMHRASFNSPTPQTMNLQSPMVHPTASYDQQRSMQAVDRLNPVPTRWPDTLHPPKKRLSELAFSPSTPELQAVSRNSTTGIPSLSLQDPRPVSTISPSPGAKPSALAPSRNIPHEMNSRFDWLDVGSQYLSPSSAHRHGPQLSLDESILRQIEPSRALRRVGNLQNRNMGGGSGGSLSTEKGTERDLGVRSEGKENEQFLGERGGEME</sequence>
<dbReference type="OrthoDB" id="5346728at2759"/>
<reference evidence="3" key="1">
    <citation type="submission" date="2021-03" db="EMBL/GenBank/DDBJ databases">
        <authorList>
            <person name="Tagirdzhanova G."/>
        </authorList>
    </citation>
    <scope>NUCLEOTIDE SEQUENCE</scope>
</reference>